<dbReference type="RefSeq" id="WP_184270155.1">
    <property type="nucleotide sequence ID" value="NZ_JACHKY010000003.1"/>
</dbReference>
<comment type="caution">
    <text evidence="3">The sequence shown here is derived from an EMBL/GenBank/DDBJ whole genome shotgun (WGS) entry which is preliminary data.</text>
</comment>
<dbReference type="PROSITE" id="PS50213">
    <property type="entry name" value="FAS1"/>
    <property type="match status" value="1"/>
</dbReference>
<organism evidence="3 4">
    <name type="scientific">Brevundimonas bullata</name>
    <dbReference type="NCBI Taxonomy" id="13160"/>
    <lineage>
        <taxon>Bacteria</taxon>
        <taxon>Pseudomonadati</taxon>
        <taxon>Pseudomonadota</taxon>
        <taxon>Alphaproteobacteria</taxon>
        <taxon>Caulobacterales</taxon>
        <taxon>Caulobacteraceae</taxon>
        <taxon>Brevundimonas</taxon>
    </lineage>
</organism>
<accession>A0A7W7IQF3</accession>
<dbReference type="InterPro" id="IPR000782">
    <property type="entry name" value="FAS1_domain"/>
</dbReference>
<keyword evidence="4" id="KW-1185">Reference proteome</keyword>
<evidence type="ECO:0000259" key="2">
    <source>
        <dbReference type="PROSITE" id="PS50213"/>
    </source>
</evidence>
<feature type="signal peptide" evidence="1">
    <location>
        <begin position="1"/>
        <end position="21"/>
    </location>
</feature>
<gene>
    <name evidence="3" type="ORF">HNP32_002325</name>
</gene>
<dbReference type="SMART" id="SM00554">
    <property type="entry name" value="FAS1"/>
    <property type="match status" value="1"/>
</dbReference>
<name>A0A7W7IQF3_9CAUL</name>
<proteinExistence type="predicted"/>
<protein>
    <submittedName>
        <fullName evidence="3">Putative surface protein with fasciclin (FAS1) repeats</fullName>
    </submittedName>
</protein>
<dbReference type="InterPro" id="IPR050904">
    <property type="entry name" value="Adhesion/Biosynth-related"/>
</dbReference>
<dbReference type="Pfam" id="PF02469">
    <property type="entry name" value="Fasciclin"/>
    <property type="match status" value="1"/>
</dbReference>
<dbReference type="PANTHER" id="PTHR10900">
    <property type="entry name" value="PERIOSTIN-RELATED"/>
    <property type="match status" value="1"/>
</dbReference>
<dbReference type="Proteomes" id="UP000539957">
    <property type="component" value="Unassembled WGS sequence"/>
</dbReference>
<dbReference type="EMBL" id="JACHKY010000003">
    <property type="protein sequence ID" value="MBB4798581.1"/>
    <property type="molecule type" value="Genomic_DNA"/>
</dbReference>
<keyword evidence="1" id="KW-0732">Signal</keyword>
<evidence type="ECO:0000313" key="4">
    <source>
        <dbReference type="Proteomes" id="UP000539957"/>
    </source>
</evidence>
<dbReference type="PANTHER" id="PTHR10900:SF77">
    <property type="entry name" value="FI19380P1"/>
    <property type="match status" value="1"/>
</dbReference>
<reference evidence="3 4" key="1">
    <citation type="submission" date="2020-08" db="EMBL/GenBank/DDBJ databases">
        <title>Functional genomics of gut bacteria from endangered species of beetles.</title>
        <authorList>
            <person name="Carlos-Shanley C."/>
        </authorList>
    </citation>
    <scope>NUCLEOTIDE SEQUENCE [LARGE SCALE GENOMIC DNA]</scope>
    <source>
        <strain evidence="3 4">S00123</strain>
    </source>
</reference>
<dbReference type="SUPFAM" id="SSF82153">
    <property type="entry name" value="FAS1 domain"/>
    <property type="match status" value="1"/>
</dbReference>
<evidence type="ECO:0000256" key="1">
    <source>
        <dbReference type="SAM" id="SignalP"/>
    </source>
</evidence>
<feature type="domain" description="FAS1" evidence="2">
    <location>
        <begin position="62"/>
        <end position="207"/>
    </location>
</feature>
<feature type="chain" id="PRO_5030770410" evidence="1">
    <location>
        <begin position="22"/>
        <end position="210"/>
    </location>
</feature>
<dbReference type="Gene3D" id="2.30.180.10">
    <property type="entry name" value="FAS1 domain"/>
    <property type="match status" value="1"/>
</dbReference>
<dbReference type="PROSITE" id="PS51257">
    <property type="entry name" value="PROKAR_LIPOPROTEIN"/>
    <property type="match status" value="1"/>
</dbReference>
<dbReference type="AlphaFoldDB" id="A0A7W7IQF3"/>
<sequence length="210" mass="21097">MKMTRTATLASVSIAALLALAACGNNETKVETAPADAMPAETAAMTPATTQPMVGGVAMNPADNIVVNAAKAPNLTTLVAAVQAAGLASTLEGPGPFTVFAPDNAAFEKIPAATRTSLMEPAQKAALTKILTYHVVPGRLTAADIAAEAQKGGGTATLTTVQGEKLMVKDAGGGKWTITDSKGGTSTITQADVGQSNGVVHVIDTVLMPK</sequence>
<dbReference type="FunFam" id="2.30.180.10:FF:000014">
    <property type="entry name" value="Stabilin 1"/>
    <property type="match status" value="1"/>
</dbReference>
<dbReference type="InterPro" id="IPR036378">
    <property type="entry name" value="FAS1_dom_sf"/>
</dbReference>
<evidence type="ECO:0000313" key="3">
    <source>
        <dbReference type="EMBL" id="MBB4798581.1"/>
    </source>
</evidence>